<evidence type="ECO:0000313" key="2">
    <source>
        <dbReference type="Proteomes" id="UP000774326"/>
    </source>
</evidence>
<dbReference type="AlphaFoldDB" id="A0A9P8TPA6"/>
<dbReference type="Proteomes" id="UP000774326">
    <property type="component" value="Unassembled WGS sequence"/>
</dbReference>
<proteinExistence type="predicted"/>
<name>A0A9P8TPA6_WICPI</name>
<sequence length="72" mass="8337">KLEYSQLEEELKSEQHALSELKNSHQVHLQRSQESSEQIAVLEKEITTVLGATPIDQYDEVLEDAEYEFNDC</sequence>
<dbReference type="EMBL" id="JAEUBG010001851">
    <property type="protein sequence ID" value="KAH3685656.1"/>
    <property type="molecule type" value="Genomic_DNA"/>
</dbReference>
<evidence type="ECO:0000313" key="1">
    <source>
        <dbReference type="EMBL" id="KAH3685656.1"/>
    </source>
</evidence>
<organism evidence="1 2">
    <name type="scientific">Wickerhamomyces pijperi</name>
    <name type="common">Yeast</name>
    <name type="synonym">Pichia pijperi</name>
    <dbReference type="NCBI Taxonomy" id="599730"/>
    <lineage>
        <taxon>Eukaryota</taxon>
        <taxon>Fungi</taxon>
        <taxon>Dikarya</taxon>
        <taxon>Ascomycota</taxon>
        <taxon>Saccharomycotina</taxon>
        <taxon>Saccharomycetes</taxon>
        <taxon>Phaffomycetales</taxon>
        <taxon>Wickerhamomycetaceae</taxon>
        <taxon>Wickerhamomyces</taxon>
    </lineage>
</organism>
<comment type="caution">
    <text evidence="1">The sequence shown here is derived from an EMBL/GenBank/DDBJ whole genome shotgun (WGS) entry which is preliminary data.</text>
</comment>
<reference evidence="1" key="1">
    <citation type="journal article" date="2021" name="Open Biol.">
        <title>Shared evolutionary footprints suggest mitochondrial oxidative damage underlies multiple complex I losses in fungi.</title>
        <authorList>
            <person name="Schikora-Tamarit M.A."/>
            <person name="Marcet-Houben M."/>
            <person name="Nosek J."/>
            <person name="Gabaldon T."/>
        </authorList>
    </citation>
    <scope>NUCLEOTIDE SEQUENCE</scope>
    <source>
        <strain evidence="1">CBS2887</strain>
    </source>
</reference>
<keyword evidence="2" id="KW-1185">Reference proteome</keyword>
<protein>
    <submittedName>
        <fullName evidence="1">Uncharacterized protein</fullName>
    </submittedName>
</protein>
<feature type="non-terminal residue" evidence="1">
    <location>
        <position position="1"/>
    </location>
</feature>
<reference evidence="1" key="2">
    <citation type="submission" date="2021-01" db="EMBL/GenBank/DDBJ databases">
        <authorList>
            <person name="Schikora-Tamarit M.A."/>
        </authorList>
    </citation>
    <scope>NUCLEOTIDE SEQUENCE</scope>
    <source>
        <strain evidence="1">CBS2887</strain>
    </source>
</reference>
<gene>
    <name evidence="1" type="ORF">WICPIJ_003371</name>
</gene>
<feature type="non-terminal residue" evidence="1">
    <location>
        <position position="72"/>
    </location>
</feature>
<accession>A0A9P8TPA6</accession>